<protein>
    <submittedName>
        <fullName evidence="2">Uncharacterized protein</fullName>
    </submittedName>
</protein>
<feature type="region of interest" description="Disordered" evidence="1">
    <location>
        <begin position="96"/>
        <end position="117"/>
    </location>
</feature>
<dbReference type="EMBL" id="JBEHCU010008020">
    <property type="protein sequence ID" value="KAL1389214.1"/>
    <property type="molecule type" value="Genomic_DNA"/>
</dbReference>
<sequence>MRKSWLNFASFPPFFPGCPGFDPEEIALRWTAVALLVRSANQLHPVRRHDERAAIWNGTAFLSVDGTISGGRCSLPIVNTQVAVLLWCPARQDPHLRSRAQEGPTRGLPAVRPPSVG</sequence>
<name>A0ABD1D1V4_CULPP</name>
<accession>A0ABD1D1V4</accession>
<keyword evidence="3" id="KW-1185">Reference proteome</keyword>
<comment type="caution">
    <text evidence="2">The sequence shown here is derived from an EMBL/GenBank/DDBJ whole genome shotgun (WGS) entry which is preliminary data.</text>
</comment>
<organism evidence="2 3">
    <name type="scientific">Culex pipiens pipiens</name>
    <name type="common">Northern house mosquito</name>
    <dbReference type="NCBI Taxonomy" id="38569"/>
    <lineage>
        <taxon>Eukaryota</taxon>
        <taxon>Metazoa</taxon>
        <taxon>Ecdysozoa</taxon>
        <taxon>Arthropoda</taxon>
        <taxon>Hexapoda</taxon>
        <taxon>Insecta</taxon>
        <taxon>Pterygota</taxon>
        <taxon>Neoptera</taxon>
        <taxon>Endopterygota</taxon>
        <taxon>Diptera</taxon>
        <taxon>Nematocera</taxon>
        <taxon>Culicoidea</taxon>
        <taxon>Culicidae</taxon>
        <taxon>Culicinae</taxon>
        <taxon>Culicini</taxon>
        <taxon>Culex</taxon>
        <taxon>Culex</taxon>
    </lineage>
</organism>
<evidence type="ECO:0000313" key="2">
    <source>
        <dbReference type="EMBL" id="KAL1389214.1"/>
    </source>
</evidence>
<proteinExistence type="predicted"/>
<dbReference type="Proteomes" id="UP001562425">
    <property type="component" value="Unassembled WGS sequence"/>
</dbReference>
<evidence type="ECO:0000313" key="3">
    <source>
        <dbReference type="Proteomes" id="UP001562425"/>
    </source>
</evidence>
<dbReference type="AlphaFoldDB" id="A0ABD1D1V4"/>
<reference evidence="2 3" key="1">
    <citation type="submission" date="2024-05" db="EMBL/GenBank/DDBJ databases">
        <title>Culex pipiens pipiens assembly and annotation.</title>
        <authorList>
            <person name="Alout H."/>
            <person name="Durand T."/>
        </authorList>
    </citation>
    <scope>NUCLEOTIDE SEQUENCE [LARGE SCALE GENOMIC DNA]</scope>
    <source>
        <strain evidence="2">HA-2024</strain>
        <tissue evidence="2">Whole body</tissue>
    </source>
</reference>
<gene>
    <name evidence="2" type="ORF">pipiens_012558</name>
</gene>
<evidence type="ECO:0000256" key="1">
    <source>
        <dbReference type="SAM" id="MobiDB-lite"/>
    </source>
</evidence>